<evidence type="ECO:0000313" key="3">
    <source>
        <dbReference type="EMBL" id="PSB15027.1"/>
    </source>
</evidence>
<evidence type="ECO:0000313" key="4">
    <source>
        <dbReference type="Proteomes" id="UP000238634"/>
    </source>
</evidence>
<dbReference type="EMBL" id="PVWG01000071">
    <property type="protein sequence ID" value="PSB15020.1"/>
    <property type="molecule type" value="Genomic_DNA"/>
</dbReference>
<proteinExistence type="predicted"/>
<sequence>MREALTTYGTIQAKIDNSVDRVKSQVDRVDIIREHWNQDADALLPKLSTAFDAARKTSTEAHQAEMRKNAEAHLQNWAQELERTRTSYLKDIRHQGFFQSLGIGTVAILLCSGLSGWVGWQMHQKHWEQRFGSAAQFDWFTSLWFTKDNQQRFYQCHKTQDQRSGEDQNKCTIWYQ</sequence>
<dbReference type="RefSeq" id="WP_073075213.1">
    <property type="nucleotide sequence ID" value="NZ_MPPI01000067.1"/>
</dbReference>
<comment type="caution">
    <text evidence="2">The sequence shown here is derived from an EMBL/GenBank/DDBJ whole genome shotgun (WGS) entry which is preliminary data.</text>
</comment>
<organism evidence="2 4">
    <name type="scientific">Phormidesmis priestleyi ULC007</name>
    <dbReference type="NCBI Taxonomy" id="1920490"/>
    <lineage>
        <taxon>Bacteria</taxon>
        <taxon>Bacillati</taxon>
        <taxon>Cyanobacteriota</taxon>
        <taxon>Cyanophyceae</taxon>
        <taxon>Leptolyngbyales</taxon>
        <taxon>Leptolyngbyaceae</taxon>
        <taxon>Phormidesmis</taxon>
    </lineage>
</organism>
<dbReference type="EMBL" id="PVWG01000071">
    <property type="protein sequence ID" value="PSB15027.1"/>
    <property type="molecule type" value="Genomic_DNA"/>
</dbReference>
<feature type="transmembrane region" description="Helical" evidence="1">
    <location>
        <begin position="97"/>
        <end position="120"/>
    </location>
</feature>
<evidence type="ECO:0000256" key="1">
    <source>
        <dbReference type="SAM" id="Phobius"/>
    </source>
</evidence>
<protein>
    <submittedName>
        <fullName evidence="2">Uncharacterized protein</fullName>
    </submittedName>
</protein>
<dbReference type="AlphaFoldDB" id="A0A2T1D3G2"/>
<keyword evidence="1" id="KW-1133">Transmembrane helix</keyword>
<accession>A0A2T1D3G2</accession>
<evidence type="ECO:0000313" key="2">
    <source>
        <dbReference type="EMBL" id="PSB15020.1"/>
    </source>
</evidence>
<keyword evidence="4" id="KW-1185">Reference proteome</keyword>
<reference evidence="2 4" key="2">
    <citation type="submission" date="2018-03" db="EMBL/GenBank/DDBJ databases">
        <title>The ancient ancestry and fast evolution of plastids.</title>
        <authorList>
            <person name="Moore K.R."/>
            <person name="Magnabosco C."/>
            <person name="Momper L."/>
            <person name="Gold D.A."/>
            <person name="Bosak T."/>
            <person name="Fournier G.P."/>
        </authorList>
    </citation>
    <scope>NUCLEOTIDE SEQUENCE [LARGE SCALE GENOMIC DNA]</scope>
    <source>
        <strain evidence="2 4">ULC007</strain>
    </source>
</reference>
<gene>
    <name evidence="2" type="ORF">C7B65_25370</name>
    <name evidence="3" type="ORF">C7B65_25405</name>
</gene>
<keyword evidence="1" id="KW-0812">Transmembrane</keyword>
<name>A0A2T1D3G2_9CYAN</name>
<reference evidence="2 4" key="1">
    <citation type="submission" date="2018-02" db="EMBL/GenBank/DDBJ databases">
        <authorList>
            <person name="Cohen D.B."/>
            <person name="Kent A.D."/>
        </authorList>
    </citation>
    <scope>NUCLEOTIDE SEQUENCE [LARGE SCALE GENOMIC DNA]</scope>
    <source>
        <strain evidence="2 4">ULC007</strain>
    </source>
</reference>
<keyword evidence="1" id="KW-0472">Membrane</keyword>
<dbReference type="Proteomes" id="UP000238634">
    <property type="component" value="Unassembled WGS sequence"/>
</dbReference>